<dbReference type="RefSeq" id="WP_268039053.1">
    <property type="nucleotide sequence ID" value="NZ_JAPQER010000001.1"/>
</dbReference>
<accession>A0ABT4CXH7</accession>
<dbReference type="Proteomes" id="UP001078443">
    <property type="component" value="Unassembled WGS sequence"/>
</dbReference>
<dbReference type="InterPro" id="IPR025374">
    <property type="entry name" value="DUF4364"/>
</dbReference>
<organism evidence="1 2">
    <name type="scientific">Clostridium aestuarii</name>
    <dbReference type="NCBI Taxonomy" id="338193"/>
    <lineage>
        <taxon>Bacteria</taxon>
        <taxon>Bacillati</taxon>
        <taxon>Bacillota</taxon>
        <taxon>Clostridia</taxon>
        <taxon>Eubacteriales</taxon>
        <taxon>Clostridiaceae</taxon>
        <taxon>Clostridium</taxon>
    </lineage>
</organism>
<gene>
    <name evidence="1" type="ORF">OW763_00285</name>
</gene>
<evidence type="ECO:0000313" key="1">
    <source>
        <dbReference type="EMBL" id="MCY6482795.1"/>
    </source>
</evidence>
<proteinExistence type="predicted"/>
<name>A0ABT4CXH7_9CLOT</name>
<evidence type="ECO:0000313" key="2">
    <source>
        <dbReference type="Proteomes" id="UP001078443"/>
    </source>
</evidence>
<reference evidence="1" key="1">
    <citation type="submission" date="2022-12" db="EMBL/GenBank/DDBJ databases">
        <authorList>
            <person name="Wang J."/>
        </authorList>
    </citation>
    <scope>NUCLEOTIDE SEQUENCE</scope>
    <source>
        <strain evidence="1">HY-45-18</strain>
    </source>
</reference>
<dbReference type="Pfam" id="PF14277">
    <property type="entry name" value="DUF4364"/>
    <property type="match status" value="1"/>
</dbReference>
<dbReference type="Gene3D" id="1.10.10.10">
    <property type="entry name" value="Winged helix-like DNA-binding domain superfamily/Winged helix DNA-binding domain"/>
    <property type="match status" value="1"/>
</dbReference>
<sequence>MFNTASELAEDKLLLLYLLDKIRLPISNNQITEIILENNFINYFTLQQYLSELENANFINYIEQQDKHRIIISNSGLKVLSLFKNRISKSKKKTIDNYLENNMDNIKEQITISADYTIEGNNYIVNLKAIENNSILIDLKLNVASNKQAKDLCAKWKNNSSELYKKLFEVLI</sequence>
<comment type="caution">
    <text evidence="1">The sequence shown here is derived from an EMBL/GenBank/DDBJ whole genome shotgun (WGS) entry which is preliminary data.</text>
</comment>
<dbReference type="EMBL" id="JAPQER010000001">
    <property type="protein sequence ID" value="MCY6482795.1"/>
    <property type="molecule type" value="Genomic_DNA"/>
</dbReference>
<dbReference type="InterPro" id="IPR036388">
    <property type="entry name" value="WH-like_DNA-bd_sf"/>
</dbReference>
<keyword evidence="2" id="KW-1185">Reference proteome</keyword>
<protein>
    <submittedName>
        <fullName evidence="1">DUF4364 family protein</fullName>
    </submittedName>
</protein>